<dbReference type="EMBL" id="MN740118">
    <property type="protein sequence ID" value="QHT88529.1"/>
    <property type="molecule type" value="Genomic_DNA"/>
</dbReference>
<sequence length="136" mass="16084">MDYSKIQYYLLYLFLFILAQSFSVWGQYVTLPFEKLGAWDAFKMAIPFAWLDWLVMPYVIMIGDKYKLVTPTHDIILLIIIQFSLVLLVNHFYLKRDIFRSDYLAFFLILAGFYISFDNSISKILNIPIAKTINNE</sequence>
<evidence type="ECO:0000313" key="2">
    <source>
        <dbReference type="EMBL" id="QHT88529.1"/>
    </source>
</evidence>
<accession>A0A6C0I6U6</accession>
<feature type="transmembrane region" description="Helical" evidence="1">
    <location>
        <begin position="75"/>
        <end position="94"/>
    </location>
</feature>
<name>A0A6C0I6U6_9ZZZZ</name>
<keyword evidence="1" id="KW-1133">Transmembrane helix</keyword>
<keyword evidence="1" id="KW-0812">Transmembrane</keyword>
<dbReference type="AlphaFoldDB" id="A0A6C0I6U6"/>
<keyword evidence="1" id="KW-0472">Membrane</keyword>
<protein>
    <submittedName>
        <fullName evidence="2">Uncharacterized protein</fullName>
    </submittedName>
</protein>
<feature type="transmembrane region" description="Helical" evidence="1">
    <location>
        <begin position="100"/>
        <end position="117"/>
    </location>
</feature>
<evidence type="ECO:0000256" key="1">
    <source>
        <dbReference type="SAM" id="Phobius"/>
    </source>
</evidence>
<feature type="transmembrane region" description="Helical" evidence="1">
    <location>
        <begin position="41"/>
        <end position="63"/>
    </location>
</feature>
<feature type="transmembrane region" description="Helical" evidence="1">
    <location>
        <begin position="9"/>
        <end position="29"/>
    </location>
</feature>
<proteinExistence type="predicted"/>
<organism evidence="2">
    <name type="scientific">viral metagenome</name>
    <dbReference type="NCBI Taxonomy" id="1070528"/>
    <lineage>
        <taxon>unclassified sequences</taxon>
        <taxon>metagenomes</taxon>
        <taxon>organismal metagenomes</taxon>
    </lineage>
</organism>
<reference evidence="2" key="1">
    <citation type="journal article" date="2020" name="Nature">
        <title>Giant virus diversity and host interactions through global metagenomics.</title>
        <authorList>
            <person name="Schulz F."/>
            <person name="Roux S."/>
            <person name="Paez-Espino D."/>
            <person name="Jungbluth S."/>
            <person name="Walsh D.A."/>
            <person name="Denef V.J."/>
            <person name="McMahon K.D."/>
            <person name="Konstantinidis K.T."/>
            <person name="Eloe-Fadrosh E.A."/>
            <person name="Kyrpides N.C."/>
            <person name="Woyke T."/>
        </authorList>
    </citation>
    <scope>NUCLEOTIDE SEQUENCE</scope>
    <source>
        <strain evidence="2">GVMAG-M-3300023184-51</strain>
    </source>
</reference>